<dbReference type="HOGENOM" id="CLU_055064_0_0_1"/>
<dbReference type="OMA" id="GEHHSYK"/>
<dbReference type="PANTHER" id="PTHR21600">
    <property type="entry name" value="MITOCHONDRIAL RNA PSEUDOURIDINE SYNTHASE"/>
    <property type="match status" value="1"/>
</dbReference>
<dbReference type="GO" id="GO:0009982">
    <property type="term" value="F:pseudouridine synthase activity"/>
    <property type="evidence" value="ECO:0000318"/>
    <property type="project" value="GO_Central"/>
</dbReference>
<protein>
    <recommendedName>
        <fullName evidence="2">Pseudouridine synthase RsuA/RluA-like domain-containing protein</fullName>
    </recommendedName>
</protein>
<evidence type="ECO:0000259" key="2">
    <source>
        <dbReference type="Pfam" id="PF00849"/>
    </source>
</evidence>
<dbReference type="GO" id="GO:0003723">
    <property type="term" value="F:RNA binding"/>
    <property type="evidence" value="ECO:0007669"/>
    <property type="project" value="InterPro"/>
</dbReference>
<dbReference type="InterPro" id="IPR020103">
    <property type="entry name" value="PsdUridine_synth_cat_dom_sf"/>
</dbReference>
<dbReference type="KEGG" id="atr:18447911"/>
<dbReference type="GO" id="GO:0000455">
    <property type="term" value="P:enzyme-directed rRNA pseudouridine synthesis"/>
    <property type="evidence" value="ECO:0000318"/>
    <property type="project" value="GO_Central"/>
</dbReference>
<dbReference type="Gramene" id="ERN19525">
    <property type="protein sequence ID" value="ERN19525"/>
    <property type="gene ID" value="AMTR_s00062p00043970"/>
</dbReference>
<gene>
    <name evidence="3" type="ORF">AMTR_s00062p00043970</name>
</gene>
<dbReference type="SUPFAM" id="SSF55120">
    <property type="entry name" value="Pseudouridine synthase"/>
    <property type="match status" value="1"/>
</dbReference>
<evidence type="ECO:0000313" key="4">
    <source>
        <dbReference type="Proteomes" id="UP000017836"/>
    </source>
</evidence>
<feature type="domain" description="Pseudouridine synthase RsuA/RluA-like" evidence="2">
    <location>
        <begin position="224"/>
        <end position="392"/>
    </location>
</feature>
<feature type="chain" id="PRO_5004659114" description="Pseudouridine synthase RsuA/RluA-like domain-containing protein" evidence="1">
    <location>
        <begin position="21"/>
        <end position="477"/>
    </location>
</feature>
<name>U5DBG4_AMBTC</name>
<dbReference type="InterPro" id="IPR006145">
    <property type="entry name" value="PsdUridine_synth_RsuA/RluA"/>
</dbReference>
<keyword evidence="1" id="KW-0732">Signal</keyword>
<feature type="signal peptide" evidence="1">
    <location>
        <begin position="1"/>
        <end position="20"/>
    </location>
</feature>
<dbReference type="PANTHER" id="PTHR21600:SF52">
    <property type="entry name" value="PSEUDOURIDINE SYNTHASE RSUA_RLUA-LIKE DOMAIN-CONTAINING PROTEIN"/>
    <property type="match status" value="1"/>
</dbReference>
<proteinExistence type="predicted"/>
<dbReference type="OrthoDB" id="424794at2759"/>
<dbReference type="Pfam" id="PF00849">
    <property type="entry name" value="PseudoU_synth_2"/>
    <property type="match status" value="1"/>
</dbReference>
<dbReference type="Gene3D" id="3.30.2350.10">
    <property type="entry name" value="Pseudouridine synthase"/>
    <property type="match status" value="1"/>
</dbReference>
<dbReference type="Proteomes" id="UP000017836">
    <property type="component" value="Unassembled WGS sequence"/>
</dbReference>
<sequence>MGTLNSSSLLFSHLITSVWSSNWRQIVTPRSLSLTKVTAQFLTHSYRPAPCSWSFTKRLVGSTSITQANTTISTSPSNVYPGYTSLLPCPSKNGPPRIEHLIVSEGGPVLDYICKALDLPTLFVADLIHFGAVYYALVSPEPPPSATPEQVKLFKEATARSVLRKRASLKGKTVREAQKTFRITHANEFVEEGTYLRVYVHPKRFPRCYEIDWRSRVIAETESYVVLDKPAATTVGGTPCNIEECCATFVSRALGLDFPLRTTHQIDNCTEGCVVFSKTKEFCSIFHGKIREKQVKKLYLALATAPVPVGVISHYMRPVNRAPRIISKDHIGGWHLCQLEVLECKEVPWPRAAVEAQNGVEDCGWPSKDFAYECKINLLTGRTHQIRAQLAACGAPIVGDTMYLPASIKEIAFPNINPFCEANSESMCDESKGEAVEEWIAQHGKEPNAAIGLQACEISWDGGACFYTARAPWWRSL</sequence>
<keyword evidence="4" id="KW-1185">Reference proteome</keyword>
<reference evidence="4" key="1">
    <citation type="journal article" date="2013" name="Science">
        <title>The Amborella genome and the evolution of flowering plants.</title>
        <authorList>
            <consortium name="Amborella Genome Project"/>
        </authorList>
    </citation>
    <scope>NUCLEOTIDE SEQUENCE [LARGE SCALE GENOMIC DNA]</scope>
</reference>
<dbReference type="AlphaFoldDB" id="U5DBG4"/>
<accession>U5DBG4</accession>
<organism evidence="3 4">
    <name type="scientific">Amborella trichopoda</name>
    <dbReference type="NCBI Taxonomy" id="13333"/>
    <lineage>
        <taxon>Eukaryota</taxon>
        <taxon>Viridiplantae</taxon>
        <taxon>Streptophyta</taxon>
        <taxon>Embryophyta</taxon>
        <taxon>Tracheophyta</taxon>
        <taxon>Spermatophyta</taxon>
        <taxon>Magnoliopsida</taxon>
        <taxon>Amborellales</taxon>
        <taxon>Amborellaceae</taxon>
        <taxon>Amborella</taxon>
    </lineage>
</organism>
<dbReference type="CDD" id="cd02869">
    <property type="entry name" value="PseudoU_synth_RluA_like"/>
    <property type="match status" value="1"/>
</dbReference>
<evidence type="ECO:0000256" key="1">
    <source>
        <dbReference type="SAM" id="SignalP"/>
    </source>
</evidence>
<evidence type="ECO:0000313" key="3">
    <source>
        <dbReference type="EMBL" id="ERN19525.1"/>
    </source>
</evidence>
<dbReference type="STRING" id="13333.U5DBG4"/>
<dbReference type="EMBL" id="KI392068">
    <property type="protein sequence ID" value="ERN19525.1"/>
    <property type="molecule type" value="Genomic_DNA"/>
</dbReference>
<dbReference type="eggNOG" id="KOG1919">
    <property type="taxonomic scope" value="Eukaryota"/>
</dbReference>
<dbReference type="InterPro" id="IPR050188">
    <property type="entry name" value="RluA_PseudoU_synthase"/>
</dbReference>